<evidence type="ECO:0000313" key="1">
    <source>
        <dbReference type="EMBL" id="MBB6056803.1"/>
    </source>
</evidence>
<dbReference type="PROSITE" id="PS51257">
    <property type="entry name" value="PROKAR_LIPOPROTEIN"/>
    <property type="match status" value="1"/>
</dbReference>
<accession>A0A841GSL4</accession>
<dbReference type="Proteomes" id="UP000585721">
    <property type="component" value="Unassembled WGS sequence"/>
</dbReference>
<gene>
    <name evidence="1" type="ORF">HNR75_002750</name>
</gene>
<comment type="caution">
    <text evidence="1">The sequence shown here is derived from an EMBL/GenBank/DDBJ whole genome shotgun (WGS) entry which is preliminary data.</text>
</comment>
<reference evidence="1 2" key="1">
    <citation type="submission" date="2020-08" db="EMBL/GenBank/DDBJ databases">
        <title>Genomic Encyclopedia of Type Strains, Phase IV (KMG-IV): sequencing the most valuable type-strain genomes for metagenomic binning, comparative biology and taxonomic classification.</title>
        <authorList>
            <person name="Goeker M."/>
        </authorList>
    </citation>
    <scope>NUCLEOTIDE SEQUENCE [LARGE SCALE GENOMIC DNA]</scope>
    <source>
        <strain evidence="1 2">DSM 22975</strain>
    </source>
</reference>
<protein>
    <recommendedName>
        <fullName evidence="3">Lipoprotein</fullName>
    </recommendedName>
</protein>
<proteinExistence type="predicted"/>
<evidence type="ECO:0008006" key="3">
    <source>
        <dbReference type="Google" id="ProtNLM"/>
    </source>
</evidence>
<dbReference type="AlphaFoldDB" id="A0A841GSL4"/>
<keyword evidence="2" id="KW-1185">Reference proteome</keyword>
<name>A0A841GSL4_9GAMM</name>
<sequence>MMRLVISVCLACVLATACTKREGYRYLGDTAPNQQASQQPQQNEQE</sequence>
<dbReference type="RefSeq" id="WP_188027524.1">
    <property type="nucleotide sequence ID" value="NZ_JACHGR010000010.1"/>
</dbReference>
<organism evidence="1 2">
    <name type="scientific">Tolumonas osonensis</name>
    <dbReference type="NCBI Taxonomy" id="675874"/>
    <lineage>
        <taxon>Bacteria</taxon>
        <taxon>Pseudomonadati</taxon>
        <taxon>Pseudomonadota</taxon>
        <taxon>Gammaproteobacteria</taxon>
        <taxon>Aeromonadales</taxon>
        <taxon>Aeromonadaceae</taxon>
        <taxon>Tolumonas</taxon>
    </lineage>
</organism>
<dbReference type="EMBL" id="JACHGR010000010">
    <property type="protein sequence ID" value="MBB6056803.1"/>
    <property type="molecule type" value="Genomic_DNA"/>
</dbReference>
<evidence type="ECO:0000313" key="2">
    <source>
        <dbReference type="Proteomes" id="UP000585721"/>
    </source>
</evidence>